<dbReference type="Proteomes" id="UP000002274">
    <property type="component" value="Chromosome"/>
</dbReference>
<proteinExistence type="predicted"/>
<dbReference type="AlphaFoldDB" id="A2CA44"/>
<evidence type="ECO:0000313" key="1">
    <source>
        <dbReference type="EMBL" id="ABM78354.1"/>
    </source>
</evidence>
<protein>
    <submittedName>
        <fullName evidence="1">Uncharacterized protein</fullName>
    </submittedName>
</protein>
<dbReference type="STRING" id="59922.P9303_16101"/>
<sequence>MVSSNCFFTGFDKDIRIDGIAVNAKTAARATRSNPVETKTIQPVLYFIGKGSNDQS</sequence>
<dbReference type="KEGG" id="pmf:P9303_16101"/>
<accession>A2CA44</accession>
<gene>
    <name evidence="1" type="ordered locus">P9303_16101</name>
</gene>
<dbReference type="HOGENOM" id="CLU_3010685_0_0_3"/>
<evidence type="ECO:0000313" key="2">
    <source>
        <dbReference type="Proteomes" id="UP000002274"/>
    </source>
</evidence>
<dbReference type="EMBL" id="CP000554">
    <property type="protein sequence ID" value="ABM78354.1"/>
    <property type="molecule type" value="Genomic_DNA"/>
</dbReference>
<organism evidence="1 2">
    <name type="scientific">Prochlorococcus marinus (strain MIT 9303)</name>
    <dbReference type="NCBI Taxonomy" id="59922"/>
    <lineage>
        <taxon>Bacteria</taxon>
        <taxon>Bacillati</taxon>
        <taxon>Cyanobacteriota</taxon>
        <taxon>Cyanophyceae</taxon>
        <taxon>Synechococcales</taxon>
        <taxon>Prochlorococcaceae</taxon>
        <taxon>Prochlorococcus</taxon>
    </lineage>
</organism>
<reference evidence="1 2" key="1">
    <citation type="journal article" date="2007" name="PLoS Genet.">
        <title>Patterns and implications of gene gain and loss in the evolution of Prochlorococcus.</title>
        <authorList>
            <person name="Kettler G.C."/>
            <person name="Martiny A.C."/>
            <person name="Huang K."/>
            <person name="Zucker J."/>
            <person name="Coleman M.L."/>
            <person name="Rodrigue S."/>
            <person name="Chen F."/>
            <person name="Lapidus A."/>
            <person name="Ferriera S."/>
            <person name="Johnson J."/>
            <person name="Steglich C."/>
            <person name="Church G.M."/>
            <person name="Richardson P."/>
            <person name="Chisholm S.W."/>
        </authorList>
    </citation>
    <scope>NUCLEOTIDE SEQUENCE [LARGE SCALE GENOMIC DNA]</scope>
    <source>
        <strain evidence="1 2">MIT 9303</strain>
    </source>
</reference>
<name>A2CA44_PROM3</name>